<gene>
    <name evidence="8" type="ORF">FRX31_012527</name>
</gene>
<protein>
    <submittedName>
        <fullName evidence="8">NRT1/ PTR FAMILY 1.1</fullName>
    </submittedName>
</protein>
<evidence type="ECO:0000313" key="9">
    <source>
        <dbReference type="Proteomes" id="UP000554482"/>
    </source>
</evidence>
<dbReference type="InterPro" id="IPR000109">
    <property type="entry name" value="POT_fam"/>
</dbReference>
<feature type="transmembrane region" description="Helical" evidence="7">
    <location>
        <begin position="532"/>
        <end position="555"/>
    </location>
</feature>
<comment type="caution">
    <text evidence="8">The sequence shown here is derived from an EMBL/GenBank/DDBJ whole genome shotgun (WGS) entry which is preliminary data.</text>
</comment>
<organism evidence="8 9">
    <name type="scientific">Thalictrum thalictroides</name>
    <name type="common">Rue-anemone</name>
    <name type="synonym">Anemone thalictroides</name>
    <dbReference type="NCBI Taxonomy" id="46969"/>
    <lineage>
        <taxon>Eukaryota</taxon>
        <taxon>Viridiplantae</taxon>
        <taxon>Streptophyta</taxon>
        <taxon>Embryophyta</taxon>
        <taxon>Tracheophyta</taxon>
        <taxon>Spermatophyta</taxon>
        <taxon>Magnoliopsida</taxon>
        <taxon>Ranunculales</taxon>
        <taxon>Ranunculaceae</taxon>
        <taxon>Thalictroideae</taxon>
        <taxon>Thalictrum</taxon>
    </lineage>
</organism>
<dbReference type="InterPro" id="IPR036259">
    <property type="entry name" value="MFS_trans_sf"/>
</dbReference>
<dbReference type="GO" id="GO:0016020">
    <property type="term" value="C:membrane"/>
    <property type="evidence" value="ECO:0007669"/>
    <property type="project" value="UniProtKB-SubCell"/>
</dbReference>
<dbReference type="GO" id="GO:0022857">
    <property type="term" value="F:transmembrane transporter activity"/>
    <property type="evidence" value="ECO:0007669"/>
    <property type="project" value="InterPro"/>
</dbReference>
<dbReference type="Gene3D" id="1.20.1250.20">
    <property type="entry name" value="MFS general substrate transporter like domains"/>
    <property type="match status" value="1"/>
</dbReference>
<evidence type="ECO:0000313" key="8">
    <source>
        <dbReference type="EMBL" id="KAF5197880.1"/>
    </source>
</evidence>
<comment type="similarity">
    <text evidence="2">Belongs to the major facilitator superfamily. Proton-dependent oligopeptide transporter (POT/PTR) (TC 2.A.17) family.</text>
</comment>
<dbReference type="AlphaFoldDB" id="A0A7J6WMQ5"/>
<feature type="transmembrane region" description="Helical" evidence="7">
    <location>
        <begin position="93"/>
        <end position="115"/>
    </location>
</feature>
<feature type="transmembrane region" description="Helical" evidence="7">
    <location>
        <begin position="363"/>
        <end position="383"/>
    </location>
</feature>
<dbReference type="Proteomes" id="UP000554482">
    <property type="component" value="Unassembled WGS sequence"/>
</dbReference>
<keyword evidence="5 7" id="KW-0472">Membrane</keyword>
<name>A0A7J6WMQ5_THATH</name>
<evidence type="ECO:0000256" key="7">
    <source>
        <dbReference type="SAM" id="Phobius"/>
    </source>
</evidence>
<evidence type="ECO:0000256" key="6">
    <source>
        <dbReference type="SAM" id="MobiDB-lite"/>
    </source>
</evidence>
<feature type="transmembrane region" description="Helical" evidence="7">
    <location>
        <begin position="62"/>
        <end position="81"/>
    </location>
</feature>
<feature type="region of interest" description="Disordered" evidence="6">
    <location>
        <begin position="562"/>
        <end position="590"/>
    </location>
</feature>
<evidence type="ECO:0000256" key="5">
    <source>
        <dbReference type="ARBA" id="ARBA00023136"/>
    </source>
</evidence>
<evidence type="ECO:0000256" key="4">
    <source>
        <dbReference type="ARBA" id="ARBA00022989"/>
    </source>
</evidence>
<comment type="subcellular location">
    <subcellularLocation>
        <location evidence="1">Membrane</location>
        <topology evidence="1">Multi-pass membrane protein</topology>
    </subcellularLocation>
</comment>
<dbReference type="Pfam" id="PF00854">
    <property type="entry name" value="PTR2"/>
    <property type="match status" value="1"/>
</dbReference>
<keyword evidence="9" id="KW-1185">Reference proteome</keyword>
<sequence>MEASLDPTMLTQQPLKKKGGLRTMPFIIANEAFERVASFGLLPNMTRYLMGGYHMDVATGTYVLSIWSAATNFLPTVGAFISDSYLGRYRTIIVGCVTSLLGMILLWLTAMIPQAQPPPCEALSKSCKSSSPAQLAFLFASFALMSIGAGGIRPCSLAFGADQWDKDGNPKNKNVLQSFFNWYYASATTSVLLGMTVIVFIQDHFGWKIGFGVPVVLQFMSGLFFLLASSFYIKTKPNKSLFTGFAQVSVAAFRNRHIDLPKSKEGCYHYIKGSNIIVPTDMLRCLNKACVIRNKEKDVKTDGSATDPWSLCTVEQVEELKAVLKVLPIWSTGIMIAVNISQQTFPFLQASSMDRHITSNFQIPAGSFGMFTVITLIIWIAVYDRLIIPQLAKLTGKPYGIGLKYRMGIGLALSCMAMAVSAIVEGMRRKTAIRQGFADNPKGVLDMSAMWLIPQHCITGLAEAFNAIGQTEFYYSQFPRSMSSIATSLFGLGMGFGSLLVGVIVKIVDDATKGEGKESWVSSNLNKGHYDYYYWILTTLSVLNFLYFLVCSWAYGPCEGERTKVDQSEGDDEGMKEEEPCLENKSVDSA</sequence>
<feature type="transmembrane region" description="Helical" evidence="7">
    <location>
        <begin position="135"/>
        <end position="161"/>
    </location>
</feature>
<dbReference type="CDD" id="cd17416">
    <property type="entry name" value="MFS_NPF1_2"/>
    <property type="match status" value="1"/>
</dbReference>
<feature type="transmembrane region" description="Helical" evidence="7">
    <location>
        <begin position="485"/>
        <end position="508"/>
    </location>
</feature>
<dbReference type="EMBL" id="JABWDY010014078">
    <property type="protein sequence ID" value="KAF5197880.1"/>
    <property type="molecule type" value="Genomic_DNA"/>
</dbReference>
<feature type="transmembrane region" description="Helical" evidence="7">
    <location>
        <begin position="213"/>
        <end position="233"/>
    </location>
</feature>
<keyword evidence="4 7" id="KW-1133">Transmembrane helix</keyword>
<reference evidence="8 9" key="1">
    <citation type="submission" date="2020-06" db="EMBL/GenBank/DDBJ databases">
        <title>Transcriptomic and genomic resources for Thalictrum thalictroides and T. hernandezii: Facilitating candidate gene discovery in an emerging model plant lineage.</title>
        <authorList>
            <person name="Arias T."/>
            <person name="Riano-Pachon D.M."/>
            <person name="Di Stilio V.S."/>
        </authorList>
    </citation>
    <scope>NUCLEOTIDE SEQUENCE [LARGE SCALE GENOMIC DNA]</scope>
    <source>
        <strain evidence="9">cv. WT478/WT964</strain>
        <tissue evidence="8">Leaves</tissue>
    </source>
</reference>
<keyword evidence="3 7" id="KW-0812">Transmembrane</keyword>
<proteinExistence type="inferred from homology"/>
<dbReference type="PANTHER" id="PTHR11654">
    <property type="entry name" value="OLIGOPEPTIDE TRANSPORTER-RELATED"/>
    <property type="match status" value="1"/>
</dbReference>
<dbReference type="OrthoDB" id="8904098at2759"/>
<feature type="transmembrane region" description="Helical" evidence="7">
    <location>
        <begin position="182"/>
        <end position="201"/>
    </location>
</feature>
<evidence type="ECO:0000256" key="1">
    <source>
        <dbReference type="ARBA" id="ARBA00004141"/>
    </source>
</evidence>
<dbReference type="SUPFAM" id="SSF103473">
    <property type="entry name" value="MFS general substrate transporter"/>
    <property type="match status" value="1"/>
</dbReference>
<evidence type="ECO:0000256" key="3">
    <source>
        <dbReference type="ARBA" id="ARBA00022692"/>
    </source>
</evidence>
<accession>A0A7J6WMQ5</accession>
<feature type="transmembrane region" description="Helical" evidence="7">
    <location>
        <begin position="403"/>
        <end position="424"/>
    </location>
</feature>
<evidence type="ECO:0000256" key="2">
    <source>
        <dbReference type="ARBA" id="ARBA00005982"/>
    </source>
</evidence>